<dbReference type="AlphaFoldDB" id="A0A7S2U0I0"/>
<evidence type="ECO:0008006" key="3">
    <source>
        <dbReference type="Google" id="ProtNLM"/>
    </source>
</evidence>
<protein>
    <recommendedName>
        <fullName evidence="3">Thioredoxin domain-containing protein</fullName>
    </recommendedName>
</protein>
<keyword evidence="1" id="KW-0732">Signal</keyword>
<sequence length="279" mass="30780">MRVVVWLALSLAVTSSAQLIQRRSSALAPLYFRRTHSCIRRNRIQASQSEETRRKFERELEEGVEALRAEMSSDVNSAIEIEYEYDSFTRRAALASLGLWGALTASSTKDLFDDTSSARQSQTYLDKVKTLPEVGLSNGLPSVIEFRQEGQEASIEARLGPSVKSAGGPTQVNYIMIDVDDTKRKDLLKRYNVYSTPTVVWVDPQARLVGAATGDLPEGLLIVNTVSLAQGESLPYRATVLPGAELIRDPVFGNSKDKQASGDLDEQLARLPPALPMEY</sequence>
<gene>
    <name evidence="2" type="ORF">LSP00402_LOCUS19540</name>
</gene>
<dbReference type="EMBL" id="HBHP01031695">
    <property type="protein sequence ID" value="CAD9775543.1"/>
    <property type="molecule type" value="Transcribed_RNA"/>
</dbReference>
<name>A0A7S2U0I0_9EUKA</name>
<dbReference type="SUPFAM" id="SSF52833">
    <property type="entry name" value="Thioredoxin-like"/>
    <property type="match status" value="1"/>
</dbReference>
<evidence type="ECO:0000313" key="2">
    <source>
        <dbReference type="EMBL" id="CAD9775543.1"/>
    </source>
</evidence>
<proteinExistence type="predicted"/>
<dbReference type="InterPro" id="IPR036249">
    <property type="entry name" value="Thioredoxin-like_sf"/>
</dbReference>
<dbReference type="Gene3D" id="3.40.30.10">
    <property type="entry name" value="Glutaredoxin"/>
    <property type="match status" value="1"/>
</dbReference>
<reference evidence="2" key="1">
    <citation type="submission" date="2021-01" db="EMBL/GenBank/DDBJ databases">
        <authorList>
            <person name="Corre E."/>
            <person name="Pelletier E."/>
            <person name="Niang G."/>
            <person name="Scheremetjew M."/>
            <person name="Finn R."/>
            <person name="Kale V."/>
            <person name="Holt S."/>
            <person name="Cochrane G."/>
            <person name="Meng A."/>
            <person name="Brown T."/>
            <person name="Cohen L."/>
        </authorList>
    </citation>
    <scope>NUCLEOTIDE SEQUENCE</scope>
    <source>
        <strain evidence="2">CCMP622</strain>
    </source>
</reference>
<organism evidence="2">
    <name type="scientific">Lotharella oceanica</name>
    <dbReference type="NCBI Taxonomy" id="641309"/>
    <lineage>
        <taxon>Eukaryota</taxon>
        <taxon>Sar</taxon>
        <taxon>Rhizaria</taxon>
        <taxon>Cercozoa</taxon>
        <taxon>Chlorarachniophyceae</taxon>
        <taxon>Lotharella</taxon>
    </lineage>
</organism>
<feature type="chain" id="PRO_5031007687" description="Thioredoxin domain-containing protein" evidence="1">
    <location>
        <begin position="18"/>
        <end position="279"/>
    </location>
</feature>
<feature type="signal peptide" evidence="1">
    <location>
        <begin position="1"/>
        <end position="17"/>
    </location>
</feature>
<evidence type="ECO:0000256" key="1">
    <source>
        <dbReference type="SAM" id="SignalP"/>
    </source>
</evidence>
<accession>A0A7S2U0I0</accession>